<dbReference type="PANTHER" id="PTHR38037:SF2">
    <property type="entry name" value="ATP-DEPENDENT ZINC PROTEASE DOMAIN-CONTAINING PROTEIN-RELATED"/>
    <property type="match status" value="1"/>
</dbReference>
<dbReference type="SUPFAM" id="SSF50630">
    <property type="entry name" value="Acid proteases"/>
    <property type="match status" value="1"/>
</dbReference>
<evidence type="ECO:0000256" key="1">
    <source>
        <dbReference type="SAM" id="SignalP"/>
    </source>
</evidence>
<dbReference type="PANTHER" id="PTHR38037">
    <property type="entry name" value="ZN_PROTEASE DOMAIN-CONTAINING PROTEIN"/>
    <property type="match status" value="1"/>
</dbReference>
<proteinExistence type="predicted"/>
<feature type="domain" description="Retropepsin-like aspartic endopeptidase" evidence="2">
    <location>
        <begin position="108"/>
        <end position="233"/>
    </location>
</feature>
<feature type="chain" id="PRO_5045645243" evidence="1">
    <location>
        <begin position="18"/>
        <end position="244"/>
    </location>
</feature>
<accession>A0ABT8TC75</accession>
<dbReference type="PROSITE" id="PS51257">
    <property type="entry name" value="PROKAR_LIPOPROTEIN"/>
    <property type="match status" value="1"/>
</dbReference>
<dbReference type="EMBL" id="JAULRT010000035">
    <property type="protein sequence ID" value="MDO3381695.1"/>
    <property type="molecule type" value="Genomic_DNA"/>
</dbReference>
<gene>
    <name evidence="3" type="ORF">QWI16_05870</name>
</gene>
<reference evidence="3" key="1">
    <citation type="submission" date="2023-07" db="EMBL/GenBank/DDBJ databases">
        <title>Gilvimarinus algae sp. nov., isolated from the surface of Kelp.</title>
        <authorList>
            <person name="Sun Y.Y."/>
            <person name="Gong Y."/>
            <person name="Du Z.J."/>
        </authorList>
    </citation>
    <scope>NUCLEOTIDE SEQUENCE</scope>
    <source>
        <strain evidence="3">SDUM040014</strain>
    </source>
</reference>
<dbReference type="InterPro" id="IPR021109">
    <property type="entry name" value="Peptidase_aspartic_dom_sf"/>
</dbReference>
<sequence length="244" mass="26877">MKLAARFALCALPVLMAGCAGQYRLVETSDLETVNQCAMASDHNHQLLLTQQRDLSQGFAELLAELEQTRSQVAKAEAANCPDVTFIAPPPKDNSTEPVMDQVAKQLVGATEQVYFDDLALSLEARIDTGISTAILPVRDIQRFERNGEDWVRFSLSADSEDDSAFERKMIRQSSVASEGQRPVIALRFTLGRITQQGEFVLADRKQSAPSVRLGRLALRDVMVVDVSRDNIASLPDPEQASEK</sequence>
<dbReference type="Pfam" id="PF05618">
    <property type="entry name" value="Zn_protease"/>
    <property type="match status" value="1"/>
</dbReference>
<dbReference type="InterPro" id="IPR008503">
    <property type="entry name" value="Asp_endopeptidase"/>
</dbReference>
<evidence type="ECO:0000259" key="2">
    <source>
        <dbReference type="Pfam" id="PF05618"/>
    </source>
</evidence>
<keyword evidence="4" id="KW-1185">Reference proteome</keyword>
<dbReference type="Proteomes" id="UP001168380">
    <property type="component" value="Unassembled WGS sequence"/>
</dbReference>
<dbReference type="RefSeq" id="WP_302711835.1">
    <property type="nucleotide sequence ID" value="NZ_JAULRT010000035.1"/>
</dbReference>
<feature type="signal peptide" evidence="1">
    <location>
        <begin position="1"/>
        <end position="17"/>
    </location>
</feature>
<dbReference type="Gene3D" id="2.40.70.10">
    <property type="entry name" value="Acid Proteases"/>
    <property type="match status" value="1"/>
</dbReference>
<evidence type="ECO:0000313" key="3">
    <source>
        <dbReference type="EMBL" id="MDO3381695.1"/>
    </source>
</evidence>
<comment type="caution">
    <text evidence="3">The sequence shown here is derived from an EMBL/GenBank/DDBJ whole genome shotgun (WGS) entry which is preliminary data.</text>
</comment>
<evidence type="ECO:0000313" key="4">
    <source>
        <dbReference type="Proteomes" id="UP001168380"/>
    </source>
</evidence>
<organism evidence="3 4">
    <name type="scientific">Gilvimarinus algae</name>
    <dbReference type="NCBI Taxonomy" id="3058037"/>
    <lineage>
        <taxon>Bacteria</taxon>
        <taxon>Pseudomonadati</taxon>
        <taxon>Pseudomonadota</taxon>
        <taxon>Gammaproteobacteria</taxon>
        <taxon>Cellvibrionales</taxon>
        <taxon>Cellvibrionaceae</taxon>
        <taxon>Gilvimarinus</taxon>
    </lineage>
</organism>
<keyword evidence="1" id="KW-0732">Signal</keyword>
<name>A0ABT8TC75_9GAMM</name>
<protein>
    <submittedName>
        <fullName evidence="3">RimK/LysX family protein</fullName>
    </submittedName>
</protein>